<dbReference type="PANTHER" id="PTHR11093">
    <property type="entry name" value="RUVB-RELATED REPTIN AND PONTIN"/>
    <property type="match status" value="1"/>
</dbReference>
<dbReference type="Proteomes" id="UP000002518">
    <property type="component" value="Chromosome"/>
</dbReference>
<dbReference type="SUPFAM" id="SSF50249">
    <property type="entry name" value="Nucleic acid-binding proteins"/>
    <property type="match status" value="1"/>
</dbReference>
<dbReference type="Gene3D" id="1.10.8.60">
    <property type="match status" value="1"/>
</dbReference>
<evidence type="ECO:0000256" key="6">
    <source>
        <dbReference type="ARBA" id="ARBA00022840"/>
    </source>
</evidence>
<evidence type="ECO:0000256" key="2">
    <source>
        <dbReference type="ARBA" id="ARBA00012551"/>
    </source>
</evidence>
<dbReference type="InterPro" id="IPR003593">
    <property type="entry name" value="AAA+_ATPase"/>
</dbReference>
<keyword evidence="9" id="KW-1185">Reference proteome</keyword>
<evidence type="ECO:0000256" key="1">
    <source>
        <dbReference type="ARBA" id="ARBA00007519"/>
    </source>
</evidence>
<evidence type="ECO:0000259" key="7">
    <source>
        <dbReference type="SMART" id="SM00382"/>
    </source>
</evidence>
<evidence type="ECO:0000256" key="5">
    <source>
        <dbReference type="ARBA" id="ARBA00022806"/>
    </source>
</evidence>
<dbReference type="InterPro" id="IPR010339">
    <property type="entry name" value="TIP49_P-loop"/>
</dbReference>
<keyword evidence="5" id="KW-0347">Helicase</keyword>
<dbReference type="STRING" id="272557.APE_0326.1"/>
<dbReference type="Gene3D" id="3.40.50.300">
    <property type="entry name" value="P-loop containing nucleotide triphosphate hydrolases"/>
    <property type="match status" value="1"/>
</dbReference>
<evidence type="ECO:0000256" key="4">
    <source>
        <dbReference type="ARBA" id="ARBA00022801"/>
    </source>
</evidence>
<dbReference type="RefSeq" id="WP_010865667.1">
    <property type="nucleotide sequence ID" value="NC_000854.2"/>
</dbReference>
<dbReference type="InterPro" id="IPR042487">
    <property type="entry name" value="RuvBL1/2_DNA/RNA_bd_dom"/>
</dbReference>
<dbReference type="Gene3D" id="2.40.50.360">
    <property type="entry name" value="RuvB-like helicase, domain II"/>
    <property type="match status" value="1"/>
</dbReference>
<dbReference type="EMBL" id="BA000002">
    <property type="protein sequence ID" value="BAA79281.2"/>
    <property type="molecule type" value="Genomic_DNA"/>
</dbReference>
<dbReference type="InterPro" id="IPR027417">
    <property type="entry name" value="P-loop_NTPase"/>
</dbReference>
<evidence type="ECO:0000256" key="3">
    <source>
        <dbReference type="ARBA" id="ARBA00022741"/>
    </source>
</evidence>
<feature type="domain" description="AAA+ ATPase" evidence="7">
    <location>
        <begin position="62"/>
        <end position="383"/>
    </location>
</feature>
<dbReference type="SMART" id="SM00382">
    <property type="entry name" value="AAA"/>
    <property type="match status" value="1"/>
</dbReference>
<dbReference type="InterPro" id="IPR027238">
    <property type="entry name" value="RuvB-like"/>
</dbReference>
<sequence>MSGEIRAEVVRGFGASRHSHITGLGLDADGRARKIGGGLVGQEEAREAAGVIVEMVREGRLGGRGILIVGPPGTGKTALAIAIARELGEDTPFVALNAGELFRGDSGKLEMLLQAFRKAIGVRVRERREVVEGVVTSISVSKRRTPFSPYPVIAGARITLETKDESRTFTVGPEVAEQLVALGVRRGDVIVIDLETGVVRVVGRGKGRGQSFDIDVVREVELPEGPVRKVKEFVRTLTLHDIDASIAAQRVAFTGLLSMFEAERGVTSEDRKKTDELVKKWVGEGKAEIVAGVIFIDDAHLLDMESFSFLSKAMESDLAPIIVLATNRGVAKIRGTDIESPHGIPRDLLDRLLIITTRPYTRDEIKEIIRIRADEEEVLLSENALERLADIGSEKSLRYAIQLLEPAMIVAKRRGSRRVEAEHVEEAERLFADIKRSIQLVEKYRDLMM</sequence>
<evidence type="ECO:0000313" key="8">
    <source>
        <dbReference type="EMBL" id="BAA79281.2"/>
    </source>
</evidence>
<dbReference type="EnsemblBacteria" id="BAA79281">
    <property type="protein sequence ID" value="BAA79281"/>
    <property type="gene ID" value="APE_0326.1"/>
</dbReference>
<dbReference type="GO" id="GO:0005524">
    <property type="term" value="F:ATP binding"/>
    <property type="evidence" value="ECO:0007669"/>
    <property type="project" value="UniProtKB-KW"/>
</dbReference>
<keyword evidence="6" id="KW-0067">ATP-binding</keyword>
<reference evidence="8 9" key="1">
    <citation type="journal article" date="1999" name="DNA Res.">
        <title>Complete genome sequence of an aerobic hyper-thermophilic crenarchaeon, Aeropyrum pernix K1.</title>
        <authorList>
            <person name="Kawarabayasi Y."/>
            <person name="Hino Y."/>
            <person name="Horikawa H."/>
            <person name="Yamazaki S."/>
            <person name="Haikawa Y."/>
            <person name="Jin-no K."/>
            <person name="Takahashi M."/>
            <person name="Sekine M."/>
            <person name="Baba S."/>
            <person name="Ankai A."/>
            <person name="Kosugi H."/>
            <person name="Hosoyama A."/>
            <person name="Fukui S."/>
            <person name="Nagai Y."/>
            <person name="Nishijima K."/>
            <person name="Nakazawa H."/>
            <person name="Takamiya M."/>
            <person name="Masuda S."/>
            <person name="Funahashi T."/>
            <person name="Tanaka T."/>
            <person name="Kudoh Y."/>
            <person name="Yamazaki J."/>
            <person name="Kushida N."/>
            <person name="Oguchi A."/>
            <person name="Aoki K."/>
            <person name="Kubota K."/>
            <person name="Nakamura Y."/>
            <person name="Nomura N."/>
            <person name="Sako Y."/>
            <person name="Kikuchi H."/>
        </authorList>
    </citation>
    <scope>NUCLEOTIDE SEQUENCE [LARGE SCALE GENOMIC DNA]</scope>
    <source>
        <strain evidence="9">ATCC 700893 / DSM 11879 / JCM 9820 / NBRC 100138 / K1</strain>
    </source>
</reference>
<name>Q9YFB5_AERPE</name>
<gene>
    <name evidence="8" type="ordered locus">APE_0326.1</name>
</gene>
<dbReference type="AlphaFoldDB" id="Q9YFB5"/>
<dbReference type="SUPFAM" id="SSF52540">
    <property type="entry name" value="P-loop containing nucleoside triphosphate hydrolases"/>
    <property type="match status" value="1"/>
</dbReference>
<dbReference type="InterPro" id="IPR041048">
    <property type="entry name" value="RuvB-like_C"/>
</dbReference>
<protein>
    <recommendedName>
        <fullName evidence="2">DNA helicase</fullName>
        <ecNumber evidence="2">3.6.4.12</ecNumber>
    </recommendedName>
</protein>
<dbReference type="Pfam" id="PF06068">
    <property type="entry name" value="TIP49"/>
    <property type="match status" value="1"/>
</dbReference>
<dbReference type="KEGG" id="ape:APE_0326.1"/>
<keyword evidence="4" id="KW-0378">Hydrolase</keyword>
<dbReference type="GO" id="GO:0003678">
    <property type="term" value="F:DNA helicase activity"/>
    <property type="evidence" value="ECO:0007669"/>
    <property type="project" value="UniProtKB-EC"/>
</dbReference>
<dbReference type="FunFam" id="1.10.8.60:FF:000010">
    <property type="entry name" value="RuvB-like helicase"/>
    <property type="match status" value="1"/>
</dbReference>
<dbReference type="CDD" id="cd00009">
    <property type="entry name" value="AAA"/>
    <property type="match status" value="1"/>
</dbReference>
<dbReference type="eggNOG" id="arCOG04081">
    <property type="taxonomic scope" value="Archaea"/>
</dbReference>
<keyword evidence="3" id="KW-0547">Nucleotide-binding</keyword>
<dbReference type="FunFam" id="2.40.50.360:FF:000001">
    <property type="entry name" value="RuvB-like helicase"/>
    <property type="match status" value="1"/>
</dbReference>
<dbReference type="EC" id="3.6.4.12" evidence="2"/>
<dbReference type="Pfam" id="PF17856">
    <property type="entry name" value="TIP49_C"/>
    <property type="match status" value="1"/>
</dbReference>
<comment type="similarity">
    <text evidence="1">Belongs to the RuvB family.</text>
</comment>
<dbReference type="GeneID" id="1444547"/>
<evidence type="ECO:0000313" key="9">
    <source>
        <dbReference type="Proteomes" id="UP000002518"/>
    </source>
</evidence>
<dbReference type="PATRIC" id="fig|272557.25.peg.253"/>
<dbReference type="GO" id="GO:0016787">
    <property type="term" value="F:hydrolase activity"/>
    <property type="evidence" value="ECO:0007669"/>
    <property type="project" value="UniProtKB-KW"/>
</dbReference>
<accession>Q9YFB5</accession>
<dbReference type="PIR" id="E72723">
    <property type="entry name" value="E72723"/>
</dbReference>
<dbReference type="InterPro" id="IPR012340">
    <property type="entry name" value="NA-bd_OB-fold"/>
</dbReference>
<organism evidence="8 9">
    <name type="scientific">Aeropyrum pernix (strain ATCC 700893 / DSM 11879 / JCM 9820 / NBRC 100138 / K1)</name>
    <dbReference type="NCBI Taxonomy" id="272557"/>
    <lineage>
        <taxon>Archaea</taxon>
        <taxon>Thermoproteota</taxon>
        <taxon>Thermoprotei</taxon>
        <taxon>Desulfurococcales</taxon>
        <taxon>Desulfurococcaceae</taxon>
        <taxon>Aeropyrum</taxon>
    </lineage>
</organism>
<proteinExistence type="inferred from homology"/>